<sequence length="785" mass="83507">MRDILGFGGGVMGGVAAAMVVAVAPALAFTVVRDIQLFQADNGEINLVLVTDGGERPAVFVIRRGNDFVADITNAQLSSANGSFQQNNPAPGIASIVVNQLDPTSIRVIVTGTNGSPEARIIQGAGDAIAIAIAPEGAIAEAPAFAPEQPGNGTSQVMVPDPPVSITGQPTAPSQNGNNEIIMPDPALTPQMGQAPLQPRRSLDTTPPFQPRAVAPPLGDIAVSNINQGVSNVNLNTNEIIPRLVLRDASVREVLSLLARVAGLNVAFSNLRQDRTTGRFRPGDEAQEFKISLDIENEPVQEVFNYVLRLTGLQANRVGNTVFVGFELPESAQNIVMRTLRMNQVAAENAASFLSTQGAATQVLVTETRRVTEGDGDNALTITSSSTRIQPLGATEGQGPLVLRGLSVSTDARLNSVTLVGDPEKVEMATAMLMQLDLRQRQVAVNVKIIDVNLTGEATQSSSFSFGINDTFFVNDGGAASLNFGGINPPTRGQSTGGVTSRPIITNPLSTQEPFFDRDSTIRTPLTAPGGGIGLRPIRPVTERPGGVGLSEYEPFERDLTDGTLSALGSTTVSVFPFFQYPRRFLSTLQAQIVSGRAKILTDPTLVVQEGETASVQLVQEVLQSRTTTFTDTPSGTRETIQPQLVPVGLTLGVNVQRIDDNGFVTMTINPEVSSPGSQVGTGGDDFVLQIFRRNLQSGRIRLRDGQTLIVSGIIQDQERTDVSKIPLLGDLPILGSLFRRSSTSSERAEVIVLVTPSILDDSDRSGFGYQNNFSPDVRQMMQGR</sequence>
<feature type="compositionally biased region" description="Polar residues" evidence="5">
    <location>
        <begin position="167"/>
        <end position="179"/>
    </location>
</feature>
<dbReference type="GeneID" id="301681088"/>
<reference evidence="9 10" key="1">
    <citation type="journal article" date="2019" name="J Genomics">
        <title>The Draft Genome of a Hydrogen-producing Cyanobacterium, Arthrospira platensis NIES-46.</title>
        <authorList>
            <person name="Suzuki S."/>
            <person name="Yamaguchi H."/>
            <person name="Kawachi M."/>
        </authorList>
    </citation>
    <scope>NUCLEOTIDE SEQUENCE [LARGE SCALE GENOMIC DNA]</scope>
    <source>
        <strain evidence="9 10">NIES-46</strain>
    </source>
</reference>
<dbReference type="Pfam" id="PF07660">
    <property type="entry name" value="STN"/>
    <property type="match status" value="1"/>
</dbReference>
<keyword evidence="3" id="KW-0998">Cell outer membrane</keyword>
<dbReference type="Pfam" id="PF00263">
    <property type="entry name" value="Secretin"/>
    <property type="match status" value="1"/>
</dbReference>
<dbReference type="PANTHER" id="PTHR30332:SF17">
    <property type="entry name" value="TYPE IV PILIATION SYSTEM PROTEIN DR_0774-RELATED"/>
    <property type="match status" value="1"/>
</dbReference>
<feature type="region of interest" description="Disordered" evidence="5">
    <location>
        <begin position="167"/>
        <end position="214"/>
    </location>
</feature>
<evidence type="ECO:0000256" key="5">
    <source>
        <dbReference type="SAM" id="MobiDB-lite"/>
    </source>
</evidence>
<evidence type="ECO:0000256" key="4">
    <source>
        <dbReference type="RuleBase" id="RU004003"/>
    </source>
</evidence>
<dbReference type="EMBL" id="BIMW01000001">
    <property type="protein sequence ID" value="GCE92072.1"/>
    <property type="molecule type" value="Genomic_DNA"/>
</dbReference>
<feature type="domain" description="Secretin/TonB short N-terminal" evidence="7">
    <location>
        <begin position="290"/>
        <end position="325"/>
    </location>
</feature>
<keyword evidence="2" id="KW-0472">Membrane</keyword>
<evidence type="ECO:0000256" key="1">
    <source>
        <dbReference type="ARBA" id="ARBA00022448"/>
    </source>
</evidence>
<feature type="region of interest" description="Disordered" evidence="5">
    <location>
        <begin position="522"/>
        <end position="546"/>
    </location>
</feature>
<dbReference type="RefSeq" id="WP_014276281.1">
    <property type="nucleotide sequence ID" value="NZ_BIMW01000001.1"/>
</dbReference>
<evidence type="ECO:0000256" key="2">
    <source>
        <dbReference type="ARBA" id="ARBA00023136"/>
    </source>
</evidence>
<accession>A0A5M3T0T7</accession>
<comment type="similarity">
    <text evidence="4">Belongs to the bacterial secretin family.</text>
</comment>
<evidence type="ECO:0000256" key="3">
    <source>
        <dbReference type="ARBA" id="ARBA00023237"/>
    </source>
</evidence>
<dbReference type="InterPro" id="IPR004846">
    <property type="entry name" value="T2SS/T3SS_dom"/>
</dbReference>
<proteinExistence type="inferred from homology"/>
<dbReference type="PANTHER" id="PTHR30332">
    <property type="entry name" value="PROBABLE GENERAL SECRETION PATHWAY PROTEIN D"/>
    <property type="match status" value="1"/>
</dbReference>
<evidence type="ECO:0000313" key="10">
    <source>
        <dbReference type="Proteomes" id="UP000326169"/>
    </source>
</evidence>
<dbReference type="InterPro" id="IPR011662">
    <property type="entry name" value="Secretin/TonB_short_N"/>
</dbReference>
<feature type="domain" description="Type II/III secretion system secretin-like" evidence="6">
    <location>
        <begin position="595"/>
        <end position="760"/>
    </location>
</feature>
<evidence type="ECO:0000259" key="6">
    <source>
        <dbReference type="Pfam" id="PF00263"/>
    </source>
</evidence>
<dbReference type="InterPro" id="IPR050810">
    <property type="entry name" value="Bact_Secretion_Sys_Channel"/>
</dbReference>
<organism evidence="9 10">
    <name type="scientific">Limnospira platensis NIES-46</name>
    <dbReference type="NCBI Taxonomy" id="1236695"/>
    <lineage>
        <taxon>Bacteria</taxon>
        <taxon>Bacillati</taxon>
        <taxon>Cyanobacteriota</taxon>
        <taxon>Cyanophyceae</taxon>
        <taxon>Oscillatoriophycideae</taxon>
        <taxon>Oscillatoriales</taxon>
        <taxon>Sirenicapillariaceae</taxon>
        <taxon>Limnospira</taxon>
    </lineage>
</organism>
<evidence type="ECO:0000313" key="9">
    <source>
        <dbReference type="EMBL" id="GCE92072.1"/>
    </source>
</evidence>
<protein>
    <submittedName>
        <fullName evidence="9">Bifunctional pilus assembly protein PilQ/type II secretion pathway protein D</fullName>
    </submittedName>
</protein>
<dbReference type="Pfam" id="PF11741">
    <property type="entry name" value="AMIN"/>
    <property type="match status" value="1"/>
</dbReference>
<keyword evidence="1" id="KW-0813">Transport</keyword>
<comment type="caution">
    <text evidence="9">The sequence shown here is derived from an EMBL/GenBank/DDBJ whole genome shotgun (WGS) entry which is preliminary data.</text>
</comment>
<gene>
    <name evidence="9" type="primary">pilQ</name>
    <name evidence="9" type="ORF">NIES46_01070</name>
</gene>
<evidence type="ECO:0000259" key="8">
    <source>
        <dbReference type="Pfam" id="PF11741"/>
    </source>
</evidence>
<name>A0A5M3T0T7_LIMPL</name>
<feature type="domain" description="AMIN" evidence="8">
    <location>
        <begin position="38"/>
        <end position="114"/>
    </location>
</feature>
<dbReference type="InterPro" id="IPR021731">
    <property type="entry name" value="AMIN_dom"/>
</dbReference>
<evidence type="ECO:0000259" key="7">
    <source>
        <dbReference type="Pfam" id="PF07660"/>
    </source>
</evidence>
<keyword evidence="10" id="KW-1185">Reference proteome</keyword>
<dbReference type="Proteomes" id="UP000326169">
    <property type="component" value="Unassembled WGS sequence"/>
</dbReference>